<dbReference type="Proteomes" id="UP000010366">
    <property type="component" value="Chromosome"/>
</dbReference>
<name>K9UIR3_CHAP6</name>
<reference evidence="2 3" key="1">
    <citation type="submission" date="2012-05" db="EMBL/GenBank/DDBJ databases">
        <title>Finished chromosome of genome of Chamaesiphon sp. PCC 6605.</title>
        <authorList>
            <consortium name="US DOE Joint Genome Institute"/>
            <person name="Gugger M."/>
            <person name="Coursin T."/>
            <person name="Rippka R."/>
            <person name="Tandeau De Marsac N."/>
            <person name="Huntemann M."/>
            <person name="Wei C.-L."/>
            <person name="Han J."/>
            <person name="Detter J.C."/>
            <person name="Han C."/>
            <person name="Tapia R."/>
            <person name="Chen A."/>
            <person name="Kyrpides N."/>
            <person name="Mavromatis K."/>
            <person name="Markowitz V."/>
            <person name="Szeto E."/>
            <person name="Ivanova N."/>
            <person name="Pagani I."/>
            <person name="Pati A."/>
            <person name="Goodwin L."/>
            <person name="Nordberg H.P."/>
            <person name="Cantor M.N."/>
            <person name="Hua S.X."/>
            <person name="Woyke T."/>
            <person name="Kerfeld C.A."/>
        </authorList>
    </citation>
    <scope>NUCLEOTIDE SEQUENCE [LARGE SCALE GENOMIC DNA]</scope>
    <source>
        <strain evidence="3">ATCC 27169 / PCC 6605</strain>
    </source>
</reference>
<keyword evidence="1" id="KW-0732">Signal</keyword>
<dbReference type="KEGG" id="cmp:Cha6605_3307"/>
<dbReference type="eggNOG" id="COG0515">
    <property type="taxonomic scope" value="Bacteria"/>
</dbReference>
<feature type="chain" id="PRO_5003936577" evidence="1">
    <location>
        <begin position="27"/>
        <end position="71"/>
    </location>
</feature>
<dbReference type="STRING" id="1173020.Cha6605_3307"/>
<gene>
    <name evidence="2" type="ORF">Cha6605_3307</name>
</gene>
<accession>K9UIR3</accession>
<dbReference type="AlphaFoldDB" id="K9UIR3"/>
<proteinExistence type="predicted"/>
<protein>
    <submittedName>
        <fullName evidence="2">Uncharacterized protein</fullName>
    </submittedName>
</protein>
<sequence>MNATLKAAIGGLSVIGICTMSLSAQAVSLVNGICDKLRFSIECQHPYIAWLLVRSHYISKNSIDSANVFDL</sequence>
<evidence type="ECO:0000313" key="3">
    <source>
        <dbReference type="Proteomes" id="UP000010366"/>
    </source>
</evidence>
<organism evidence="2 3">
    <name type="scientific">Chamaesiphon minutus (strain ATCC 27169 / PCC 6605)</name>
    <dbReference type="NCBI Taxonomy" id="1173020"/>
    <lineage>
        <taxon>Bacteria</taxon>
        <taxon>Bacillati</taxon>
        <taxon>Cyanobacteriota</taxon>
        <taxon>Cyanophyceae</taxon>
        <taxon>Gomontiellales</taxon>
        <taxon>Chamaesiphonaceae</taxon>
        <taxon>Chamaesiphon</taxon>
    </lineage>
</organism>
<dbReference type="RefSeq" id="WP_015160448.1">
    <property type="nucleotide sequence ID" value="NC_019697.1"/>
</dbReference>
<feature type="signal peptide" evidence="1">
    <location>
        <begin position="1"/>
        <end position="26"/>
    </location>
</feature>
<evidence type="ECO:0000256" key="1">
    <source>
        <dbReference type="SAM" id="SignalP"/>
    </source>
</evidence>
<keyword evidence="3" id="KW-1185">Reference proteome</keyword>
<dbReference type="HOGENOM" id="CLU_2732656_0_0_3"/>
<dbReference type="EMBL" id="CP003600">
    <property type="protein sequence ID" value="AFY94311.1"/>
    <property type="molecule type" value="Genomic_DNA"/>
</dbReference>
<evidence type="ECO:0000313" key="2">
    <source>
        <dbReference type="EMBL" id="AFY94311.1"/>
    </source>
</evidence>